<evidence type="ECO:0000313" key="2">
    <source>
        <dbReference type="Proteomes" id="UP000002945"/>
    </source>
</evidence>
<evidence type="ECO:0000313" key="1">
    <source>
        <dbReference type="EMBL" id="EDP94287.1"/>
    </source>
</evidence>
<gene>
    <name evidence="1" type="ORF">KAOT1_06387</name>
</gene>
<dbReference type="EMBL" id="ABIB01000021">
    <property type="protein sequence ID" value="EDP94287.1"/>
    <property type="molecule type" value="Genomic_DNA"/>
</dbReference>
<organism evidence="1 2">
    <name type="scientific">Kordia algicida OT-1</name>
    <dbReference type="NCBI Taxonomy" id="391587"/>
    <lineage>
        <taxon>Bacteria</taxon>
        <taxon>Pseudomonadati</taxon>
        <taxon>Bacteroidota</taxon>
        <taxon>Flavobacteriia</taxon>
        <taxon>Flavobacteriales</taxon>
        <taxon>Flavobacteriaceae</taxon>
        <taxon>Kordia</taxon>
    </lineage>
</organism>
<protein>
    <submittedName>
        <fullName evidence="1">Uncharacterized protein</fullName>
    </submittedName>
</protein>
<dbReference type="HOGENOM" id="CLU_3414751_0_0_10"/>
<accession>A9ED71</accession>
<keyword evidence="2" id="KW-1185">Reference proteome</keyword>
<proteinExistence type="predicted"/>
<dbReference type="Proteomes" id="UP000002945">
    <property type="component" value="Unassembled WGS sequence"/>
</dbReference>
<dbReference type="AlphaFoldDB" id="A9ED71"/>
<name>A9ED71_9FLAO</name>
<comment type="caution">
    <text evidence="1">The sequence shown here is derived from an EMBL/GenBank/DDBJ whole genome shotgun (WGS) entry which is preliminary data.</text>
</comment>
<reference evidence="1 2" key="1">
    <citation type="journal article" date="2011" name="J. Bacteriol.">
        <title>Genome sequence of the algicidal bacterium Kordia algicida OT-1.</title>
        <authorList>
            <person name="Lee H.S."/>
            <person name="Kang S.G."/>
            <person name="Kwon K.K."/>
            <person name="Lee J.H."/>
            <person name="Kim S.J."/>
        </authorList>
    </citation>
    <scope>NUCLEOTIDE SEQUENCE [LARGE SCALE GENOMIC DNA]</scope>
    <source>
        <strain evidence="1 2">OT-1</strain>
    </source>
</reference>
<sequence length="27" mass="3054">MGYITIRNQWYAGVFGCVEISVNGIFD</sequence>